<keyword evidence="12" id="KW-0675">Receptor</keyword>
<comment type="subcellular location">
    <subcellularLocation>
        <location evidence="1">Cytoplasm</location>
    </subcellularLocation>
</comment>
<dbReference type="UniPathway" id="UPA00143"/>
<dbReference type="AlphaFoldDB" id="A0A6A4VK70"/>
<dbReference type="GO" id="GO:0031663">
    <property type="term" value="P:lipopolysaccharide-mediated signaling pathway"/>
    <property type="evidence" value="ECO:0007669"/>
    <property type="project" value="TreeGrafter"/>
</dbReference>
<dbReference type="Gene3D" id="2.60.210.10">
    <property type="entry name" value="Apoptosis, Tumor Necrosis Factor Receptor Associated Protein 2, Chain A"/>
    <property type="match status" value="1"/>
</dbReference>
<dbReference type="GO" id="GO:0045087">
    <property type="term" value="P:innate immune response"/>
    <property type="evidence" value="ECO:0007669"/>
    <property type="project" value="TreeGrafter"/>
</dbReference>
<keyword evidence="6 7" id="KW-0862">Zinc</keyword>
<dbReference type="EMBL" id="VIIS01001535">
    <property type="protein sequence ID" value="KAF0296777.1"/>
    <property type="molecule type" value="Genomic_DNA"/>
</dbReference>
<feature type="coiled-coil region" evidence="8">
    <location>
        <begin position="388"/>
        <end position="415"/>
    </location>
</feature>
<sequence length="585" mass="67130">MLYHLTLQWFHHLHSTVMGSLEEPVLQLSHSDPDDTSWMSSTNIAGYDFEFDPPLEAKYECPICLMCQRDCVQTSCGHKFCGPCILAWLRREREQCPQDNQPLTENDIYPDNYTRREILQLRVHCPNSKSGCPTLVELANVDRHLTECEYQIVPCPNRCSMRTMKREIADHCQSSCLRRLVNCSLCNEQFQLNQQKSHLTTCPLVALTCESCQTVTPRQEMQHHLAEECPRTVVPCTFHEVGCKERMVRADLPIHLQENTQNHMKLLVASYKNVSGFMSDLGRAVGALTSPLASPSLNRQGSSTSCASEMQRQWSCSSMQEGACATAAPHHRSVSVPSVPVEGARGTSELEQRLQMDFSKWDLGKKSASPEKVIKDICEKHVRLEQRSREHAIQIQNQRTQIKELKEALRRATQAPHEMLGRYCNGTFVWRFHNFAAEIREMTDNNAKVVHSPSFYTSPFGYKLCLRANLYVRDGECYLALFIHMRRGENDDILEWPFSGRFIVSLIDQSDNSLRHNFTEVMLTKPGLEAFERPRDDRNIKGWGFQQFMQLSRVRSHYLRRDTVIIKCVVQVGNGYREEAIPAGR</sequence>
<dbReference type="SMART" id="SM00061">
    <property type="entry name" value="MATH"/>
    <property type="match status" value="1"/>
</dbReference>
<dbReference type="FunFam" id="3.30.40.10:FF:000179">
    <property type="entry name" value="TNF receptor-associated factor"/>
    <property type="match status" value="1"/>
</dbReference>
<dbReference type="PROSITE" id="PS50145">
    <property type="entry name" value="ZF_TRAF"/>
    <property type="match status" value="2"/>
</dbReference>
<dbReference type="Pfam" id="PF00097">
    <property type="entry name" value="zf-C3HC4"/>
    <property type="match status" value="1"/>
</dbReference>
<dbReference type="PANTHER" id="PTHR10131:SF152">
    <property type="entry name" value="TNF RECEPTOR-ASSOCIATED FACTOR 6"/>
    <property type="match status" value="1"/>
</dbReference>
<keyword evidence="5 7" id="KW-0863">Zinc-finger</keyword>
<feature type="domain" description="MATH" evidence="10">
    <location>
        <begin position="425"/>
        <end position="570"/>
    </location>
</feature>
<evidence type="ECO:0000259" key="9">
    <source>
        <dbReference type="PROSITE" id="PS50089"/>
    </source>
</evidence>
<dbReference type="OrthoDB" id="6499288at2759"/>
<dbReference type="InterPro" id="IPR012227">
    <property type="entry name" value="TNF_rcpt-assoc_TRAF_met"/>
</dbReference>
<evidence type="ECO:0000256" key="2">
    <source>
        <dbReference type="ARBA" id="ARBA00022490"/>
    </source>
</evidence>
<feature type="domain" description="TRAF-type" evidence="11">
    <location>
        <begin position="144"/>
        <end position="190"/>
    </location>
</feature>
<evidence type="ECO:0000256" key="3">
    <source>
        <dbReference type="ARBA" id="ARBA00022723"/>
    </source>
</evidence>
<dbReference type="PROSITE" id="PS50089">
    <property type="entry name" value="ZF_RING_2"/>
    <property type="match status" value="1"/>
</dbReference>
<evidence type="ECO:0000256" key="4">
    <source>
        <dbReference type="ARBA" id="ARBA00022737"/>
    </source>
</evidence>
<dbReference type="PANTHER" id="PTHR10131">
    <property type="entry name" value="TNF RECEPTOR ASSOCIATED FACTOR"/>
    <property type="match status" value="1"/>
</dbReference>
<evidence type="ECO:0000256" key="7">
    <source>
        <dbReference type="PROSITE-ProRule" id="PRU00207"/>
    </source>
</evidence>
<dbReference type="PROSITE" id="PS00518">
    <property type="entry name" value="ZF_RING_1"/>
    <property type="match status" value="1"/>
</dbReference>
<evidence type="ECO:0000256" key="6">
    <source>
        <dbReference type="ARBA" id="ARBA00022833"/>
    </source>
</evidence>
<dbReference type="InterPro" id="IPR017907">
    <property type="entry name" value="Znf_RING_CS"/>
</dbReference>
<feature type="zinc finger region" description="TRAF-type" evidence="7">
    <location>
        <begin position="197"/>
        <end position="252"/>
    </location>
</feature>
<dbReference type="SUPFAM" id="SSF57850">
    <property type="entry name" value="RING/U-box"/>
    <property type="match status" value="1"/>
</dbReference>
<evidence type="ECO:0000259" key="11">
    <source>
        <dbReference type="PROSITE" id="PS50145"/>
    </source>
</evidence>
<reference evidence="12 13" key="1">
    <citation type="submission" date="2019-07" db="EMBL/GenBank/DDBJ databases">
        <title>Draft genome assembly of a fouling barnacle, Amphibalanus amphitrite (Darwin, 1854): The first reference genome for Thecostraca.</title>
        <authorList>
            <person name="Kim W."/>
        </authorList>
    </citation>
    <scope>NUCLEOTIDE SEQUENCE [LARGE SCALE GENOMIC DNA]</scope>
    <source>
        <strain evidence="12">SNU_AA5</strain>
        <tissue evidence="12">Soma without cirri and trophi</tissue>
    </source>
</reference>
<dbReference type="GO" id="GO:0016567">
    <property type="term" value="P:protein ubiquitination"/>
    <property type="evidence" value="ECO:0007669"/>
    <property type="project" value="UniProtKB-UniPathway"/>
</dbReference>
<name>A0A6A4VK70_AMPAM</name>
<feature type="zinc finger region" description="TRAF-type" evidence="7">
    <location>
        <begin position="144"/>
        <end position="190"/>
    </location>
</feature>
<dbReference type="Proteomes" id="UP000440578">
    <property type="component" value="Unassembled WGS sequence"/>
</dbReference>
<dbReference type="InterPro" id="IPR001841">
    <property type="entry name" value="Znf_RING"/>
</dbReference>
<dbReference type="GO" id="GO:0061630">
    <property type="term" value="F:ubiquitin protein ligase activity"/>
    <property type="evidence" value="ECO:0007669"/>
    <property type="project" value="TreeGrafter"/>
</dbReference>
<feature type="domain" description="RING-type" evidence="9">
    <location>
        <begin position="61"/>
        <end position="100"/>
    </location>
</feature>
<dbReference type="InterPro" id="IPR013083">
    <property type="entry name" value="Znf_RING/FYVE/PHD"/>
</dbReference>
<dbReference type="InterPro" id="IPR002083">
    <property type="entry name" value="MATH/TRAF_dom"/>
</dbReference>
<dbReference type="InterPro" id="IPR049342">
    <property type="entry name" value="TRAF1-6_MATH_dom"/>
</dbReference>
<keyword evidence="4" id="KW-0677">Repeat</keyword>
<dbReference type="SUPFAM" id="SSF49599">
    <property type="entry name" value="TRAF domain-like"/>
    <property type="match status" value="3"/>
</dbReference>
<dbReference type="InterPro" id="IPR008974">
    <property type="entry name" value="TRAF-like"/>
</dbReference>
<dbReference type="InterPro" id="IPR018957">
    <property type="entry name" value="Znf_C3HC4_RING-type"/>
</dbReference>
<dbReference type="Pfam" id="PF02176">
    <property type="entry name" value="zf-TRAF"/>
    <property type="match status" value="1"/>
</dbReference>
<dbReference type="CDD" id="cd00270">
    <property type="entry name" value="MATH_TRAF_C"/>
    <property type="match status" value="1"/>
</dbReference>
<dbReference type="GO" id="GO:0042981">
    <property type="term" value="P:regulation of apoptotic process"/>
    <property type="evidence" value="ECO:0007669"/>
    <property type="project" value="InterPro"/>
</dbReference>
<dbReference type="Pfam" id="PF21355">
    <property type="entry name" value="TRAF-mep_MATH"/>
    <property type="match status" value="1"/>
</dbReference>
<evidence type="ECO:0000313" key="13">
    <source>
        <dbReference type="Proteomes" id="UP000440578"/>
    </source>
</evidence>
<dbReference type="InterPro" id="IPR001293">
    <property type="entry name" value="Znf_TRAF"/>
</dbReference>
<dbReference type="GO" id="GO:0043122">
    <property type="term" value="P:regulation of canonical NF-kappaB signal transduction"/>
    <property type="evidence" value="ECO:0007669"/>
    <property type="project" value="TreeGrafter"/>
</dbReference>
<gene>
    <name evidence="12" type="primary">traf6_1</name>
    <name evidence="12" type="ORF">FJT64_005793</name>
</gene>
<dbReference type="PIRSF" id="PIRSF015614">
    <property type="entry name" value="TRAF"/>
    <property type="match status" value="1"/>
</dbReference>
<keyword evidence="2" id="KW-0963">Cytoplasm</keyword>
<dbReference type="SMART" id="SM00184">
    <property type="entry name" value="RING"/>
    <property type="match status" value="1"/>
</dbReference>
<proteinExistence type="predicted"/>
<evidence type="ECO:0000259" key="10">
    <source>
        <dbReference type="PROSITE" id="PS50144"/>
    </source>
</evidence>
<keyword evidence="8" id="KW-0175">Coiled coil</keyword>
<keyword evidence="13" id="KW-1185">Reference proteome</keyword>
<evidence type="ECO:0000313" key="12">
    <source>
        <dbReference type="EMBL" id="KAF0296777.1"/>
    </source>
</evidence>
<comment type="caution">
    <text evidence="12">The sequence shown here is derived from an EMBL/GenBank/DDBJ whole genome shotgun (WGS) entry which is preliminary data.</text>
</comment>
<feature type="domain" description="TRAF-type" evidence="11">
    <location>
        <begin position="197"/>
        <end position="252"/>
    </location>
</feature>
<dbReference type="GO" id="GO:0008270">
    <property type="term" value="F:zinc ion binding"/>
    <property type="evidence" value="ECO:0007669"/>
    <property type="project" value="UniProtKB-KW"/>
</dbReference>
<dbReference type="PROSITE" id="PS50144">
    <property type="entry name" value="MATH"/>
    <property type="match status" value="1"/>
</dbReference>
<protein>
    <submittedName>
        <fullName evidence="12">TNF receptor-associated factor 6</fullName>
    </submittedName>
</protein>
<keyword evidence="3 7" id="KW-0479">Metal-binding</keyword>
<dbReference type="Gene3D" id="3.30.40.10">
    <property type="entry name" value="Zinc/RING finger domain, C3HC4 (zinc finger)"/>
    <property type="match status" value="3"/>
</dbReference>
<dbReference type="GO" id="GO:0005737">
    <property type="term" value="C:cytoplasm"/>
    <property type="evidence" value="ECO:0007669"/>
    <property type="project" value="UniProtKB-SubCell"/>
</dbReference>
<accession>A0A6A4VK70</accession>
<organism evidence="12 13">
    <name type="scientific">Amphibalanus amphitrite</name>
    <name type="common">Striped barnacle</name>
    <name type="synonym">Balanus amphitrite</name>
    <dbReference type="NCBI Taxonomy" id="1232801"/>
    <lineage>
        <taxon>Eukaryota</taxon>
        <taxon>Metazoa</taxon>
        <taxon>Ecdysozoa</taxon>
        <taxon>Arthropoda</taxon>
        <taxon>Crustacea</taxon>
        <taxon>Multicrustacea</taxon>
        <taxon>Cirripedia</taxon>
        <taxon>Thoracica</taxon>
        <taxon>Thoracicalcarea</taxon>
        <taxon>Balanomorpha</taxon>
        <taxon>Balanoidea</taxon>
        <taxon>Balanidae</taxon>
        <taxon>Amphibalaninae</taxon>
        <taxon>Amphibalanus</taxon>
    </lineage>
</organism>
<evidence type="ECO:0000256" key="5">
    <source>
        <dbReference type="ARBA" id="ARBA00022771"/>
    </source>
</evidence>
<evidence type="ECO:0000256" key="1">
    <source>
        <dbReference type="ARBA" id="ARBA00004496"/>
    </source>
</evidence>
<evidence type="ECO:0000256" key="8">
    <source>
        <dbReference type="SAM" id="Coils"/>
    </source>
</evidence>